<evidence type="ECO:0000259" key="2">
    <source>
        <dbReference type="Pfam" id="PF02481"/>
    </source>
</evidence>
<dbReference type="InterPro" id="IPR041614">
    <property type="entry name" value="DprA_WH"/>
</dbReference>
<proteinExistence type="inferred from homology"/>
<organism evidence="4 5">
    <name type="scientific">Acetivibrio clariflavus (strain DSM 19732 / NBRC 101661 / EBR45)</name>
    <name type="common">Clostridium clariflavum</name>
    <dbReference type="NCBI Taxonomy" id="720554"/>
    <lineage>
        <taxon>Bacteria</taxon>
        <taxon>Bacillati</taxon>
        <taxon>Bacillota</taxon>
        <taxon>Clostridia</taxon>
        <taxon>Eubacteriales</taxon>
        <taxon>Oscillospiraceae</taxon>
        <taxon>Acetivibrio</taxon>
    </lineage>
</organism>
<dbReference type="AlphaFoldDB" id="G8LVI6"/>
<dbReference type="GO" id="GO:0009294">
    <property type="term" value="P:DNA-mediated transformation"/>
    <property type="evidence" value="ECO:0007669"/>
    <property type="project" value="InterPro"/>
</dbReference>
<reference evidence="5" key="1">
    <citation type="submission" date="2011-12" db="EMBL/GenBank/DDBJ databases">
        <title>Complete sequence of Clostridium clariflavum DSM 19732.</title>
        <authorList>
            <consortium name="US DOE Joint Genome Institute"/>
            <person name="Lucas S."/>
            <person name="Han J."/>
            <person name="Lapidus A."/>
            <person name="Cheng J.-F."/>
            <person name="Goodwin L."/>
            <person name="Pitluck S."/>
            <person name="Peters L."/>
            <person name="Teshima H."/>
            <person name="Detter J.C."/>
            <person name="Han C."/>
            <person name="Tapia R."/>
            <person name="Land M."/>
            <person name="Hauser L."/>
            <person name="Kyrpides N."/>
            <person name="Ivanova N."/>
            <person name="Pagani I."/>
            <person name="Kitzmiller T."/>
            <person name="Lynd L."/>
            <person name="Izquierdo J."/>
            <person name="Woyke T."/>
        </authorList>
    </citation>
    <scope>NUCLEOTIDE SEQUENCE [LARGE SCALE GENOMIC DNA]</scope>
    <source>
        <strain evidence="5">DSM 19732 / NBRC 101661 / EBR45</strain>
    </source>
</reference>
<dbReference type="InterPro" id="IPR010994">
    <property type="entry name" value="RuvA_2-like"/>
</dbReference>
<dbReference type="SUPFAM" id="SSF47781">
    <property type="entry name" value="RuvA domain 2-like"/>
    <property type="match status" value="1"/>
</dbReference>
<sequence precursor="true">MLDKYKYWVWLGSVPGVGAVKSKKLLEYFIDPYNIFTAKEMELASLSFLTKTDIANLLNKDYKEEVNKHIENIIDNNIKIITIEDEDYPKYLKNIYDPPIILYMKGSIQKDDKYLAVVGSRRATSYGLNMAEVISRELSKCGITIVSGMARGIDTYAHKGVLSARGRTVAVLGCGLDIVYPYENKKLMQEIIENGACISEYLPGTKPLAGNFPARNRIISGMSMGVIVIEAGEKSGSLITANFALEQGREVFALPGNVNSINSTGTNKLIKEGAKMVTSLDDILEEIDAYFNESNYGSFTKKLKDDKLLKGLDEDEIKIVECLKLEPAHIDDIAVKTGLNIKVVNAVIVMLELKGIVQQLTGKIYKLNL</sequence>
<evidence type="ECO:0000313" key="4">
    <source>
        <dbReference type="EMBL" id="AEV68575.1"/>
    </source>
</evidence>
<dbReference type="InterPro" id="IPR057666">
    <property type="entry name" value="DrpA_SLOG"/>
</dbReference>
<feature type="domain" description="Smf/DprA SLOG" evidence="2">
    <location>
        <begin position="79"/>
        <end position="287"/>
    </location>
</feature>
<keyword evidence="5" id="KW-1185">Reference proteome</keyword>
<dbReference type="InterPro" id="IPR003488">
    <property type="entry name" value="DprA"/>
</dbReference>
<gene>
    <name evidence="4" type="ordered locus">Clocl_1973</name>
</gene>
<dbReference type="SUPFAM" id="SSF102405">
    <property type="entry name" value="MCP/YpsA-like"/>
    <property type="match status" value="1"/>
</dbReference>
<dbReference type="PANTHER" id="PTHR43022:SF1">
    <property type="entry name" value="PROTEIN SMF"/>
    <property type="match status" value="1"/>
</dbReference>
<dbReference type="PANTHER" id="PTHR43022">
    <property type="entry name" value="PROTEIN SMF"/>
    <property type="match status" value="1"/>
</dbReference>
<dbReference type="Gene3D" id="3.40.50.450">
    <property type="match status" value="1"/>
</dbReference>
<evidence type="ECO:0000259" key="3">
    <source>
        <dbReference type="Pfam" id="PF17782"/>
    </source>
</evidence>
<reference evidence="4 5" key="2">
    <citation type="journal article" date="2012" name="Stand. Genomic Sci.">
        <title>Complete Genome Sequence of Clostridium clariflavum DSM 19732.</title>
        <authorList>
            <person name="Izquierdo J.A."/>
            <person name="Goodwin L."/>
            <person name="Davenport K.W."/>
            <person name="Teshima H."/>
            <person name="Bruce D."/>
            <person name="Detter C."/>
            <person name="Tapia R."/>
            <person name="Han S."/>
            <person name="Land M."/>
            <person name="Hauser L."/>
            <person name="Jeffries C.D."/>
            <person name="Han J."/>
            <person name="Pitluck S."/>
            <person name="Nolan M."/>
            <person name="Chen A."/>
            <person name="Huntemann M."/>
            <person name="Mavromatis K."/>
            <person name="Mikhailova N."/>
            <person name="Liolios K."/>
            <person name="Woyke T."/>
            <person name="Lynd L.R."/>
        </authorList>
    </citation>
    <scope>NUCLEOTIDE SEQUENCE [LARGE SCALE GENOMIC DNA]</scope>
    <source>
        <strain evidence="5">DSM 19732 / NBRC 101661 / EBR45</strain>
    </source>
</reference>
<dbReference type="EMBL" id="CP003065">
    <property type="protein sequence ID" value="AEV68575.1"/>
    <property type="molecule type" value="Genomic_DNA"/>
</dbReference>
<evidence type="ECO:0000256" key="1">
    <source>
        <dbReference type="ARBA" id="ARBA00006525"/>
    </source>
</evidence>
<dbReference type="eggNOG" id="COG0758">
    <property type="taxonomic scope" value="Bacteria"/>
</dbReference>
<dbReference type="KEGG" id="ccl:Clocl_1973"/>
<dbReference type="InterPro" id="IPR036388">
    <property type="entry name" value="WH-like_DNA-bd_sf"/>
</dbReference>
<dbReference type="STRING" id="720554.Clocl_1973"/>
<comment type="similarity">
    <text evidence="1">Belongs to the DprA/Smf family.</text>
</comment>
<evidence type="ECO:0000313" key="5">
    <source>
        <dbReference type="Proteomes" id="UP000005435"/>
    </source>
</evidence>
<dbReference type="NCBIfam" id="TIGR00732">
    <property type="entry name" value="dprA"/>
    <property type="match status" value="1"/>
</dbReference>
<dbReference type="Pfam" id="PF02481">
    <property type="entry name" value="DNA_processg_A"/>
    <property type="match status" value="1"/>
</dbReference>
<protein>
    <submittedName>
        <fullName evidence="4">DNA protecting protein DprA</fullName>
    </submittedName>
</protein>
<dbReference type="Proteomes" id="UP000005435">
    <property type="component" value="Chromosome"/>
</dbReference>
<name>G8LVI6_ACECE</name>
<feature type="domain" description="DprA winged helix" evidence="3">
    <location>
        <begin position="310"/>
        <end position="363"/>
    </location>
</feature>
<dbReference type="RefSeq" id="WP_014255155.1">
    <property type="nucleotide sequence ID" value="NC_016627.1"/>
</dbReference>
<dbReference type="HOGENOM" id="CLU_029601_0_3_9"/>
<dbReference type="OrthoDB" id="9785707at2"/>
<dbReference type="Gene3D" id="1.10.10.10">
    <property type="entry name" value="Winged helix-like DNA-binding domain superfamily/Winged helix DNA-binding domain"/>
    <property type="match status" value="1"/>
</dbReference>
<accession>G8LVI6</accession>
<dbReference type="Pfam" id="PF17782">
    <property type="entry name" value="WHD_DprA"/>
    <property type="match status" value="1"/>
</dbReference>